<dbReference type="AlphaFoldDB" id="A0A921DYL5"/>
<evidence type="ECO:0000313" key="1">
    <source>
        <dbReference type="EMBL" id="HJE20510.1"/>
    </source>
</evidence>
<dbReference type="Pfam" id="PF14044">
    <property type="entry name" value="NETI"/>
    <property type="match status" value="1"/>
</dbReference>
<evidence type="ECO:0000313" key="2">
    <source>
        <dbReference type="Proteomes" id="UP000763505"/>
    </source>
</evidence>
<dbReference type="InterPro" id="IPR025930">
    <property type="entry name" value="NETI"/>
</dbReference>
<accession>A0A921DYL5</accession>
<proteinExistence type="predicted"/>
<dbReference type="Proteomes" id="UP000763505">
    <property type="component" value="Unassembled WGS sequence"/>
</dbReference>
<dbReference type="EMBL" id="DYYI01000099">
    <property type="protein sequence ID" value="HJE20510.1"/>
    <property type="molecule type" value="Genomic_DNA"/>
</dbReference>
<comment type="caution">
    <text evidence="1">The sequence shown here is derived from an EMBL/GenBank/DDBJ whole genome shotgun (WGS) entry which is preliminary data.</text>
</comment>
<protein>
    <submittedName>
        <fullName evidence="1">NETI motif-containing protein</fullName>
    </submittedName>
</protein>
<organism evidence="1 2">
    <name type="scientific">Aliicoccus persicus</name>
    <dbReference type="NCBI Taxonomy" id="930138"/>
    <lineage>
        <taxon>Bacteria</taxon>
        <taxon>Bacillati</taxon>
        <taxon>Bacillota</taxon>
        <taxon>Bacilli</taxon>
        <taxon>Bacillales</taxon>
        <taxon>Staphylococcaceae</taxon>
        <taxon>Aliicoccus</taxon>
    </lineage>
</organism>
<name>A0A921DYL5_9STAP</name>
<reference evidence="1" key="2">
    <citation type="submission" date="2021-09" db="EMBL/GenBank/DDBJ databases">
        <authorList>
            <person name="Gilroy R."/>
        </authorList>
    </citation>
    <scope>NUCLEOTIDE SEQUENCE</scope>
    <source>
        <strain evidence="1">6019</strain>
    </source>
</reference>
<reference evidence="1" key="1">
    <citation type="journal article" date="2021" name="PeerJ">
        <title>Extensive microbial diversity within the chicken gut microbiome revealed by metagenomics and culture.</title>
        <authorList>
            <person name="Gilroy R."/>
            <person name="Ravi A."/>
            <person name="Getino M."/>
            <person name="Pursley I."/>
            <person name="Horton D.L."/>
            <person name="Alikhan N.F."/>
            <person name="Baker D."/>
            <person name="Gharbi K."/>
            <person name="Hall N."/>
            <person name="Watson M."/>
            <person name="Adriaenssens E.M."/>
            <person name="Foster-Nyarko E."/>
            <person name="Jarju S."/>
            <person name="Secka A."/>
            <person name="Antonio M."/>
            <person name="Oren A."/>
            <person name="Chaudhuri R.R."/>
            <person name="La Ragione R."/>
            <person name="Hildebrand F."/>
            <person name="Pallen M.J."/>
        </authorList>
    </citation>
    <scope>NUCLEOTIDE SEQUENCE</scope>
    <source>
        <strain evidence="1">6019</strain>
    </source>
</reference>
<dbReference type="CDD" id="cd02883">
    <property type="entry name" value="NUDIX_Hydrolase"/>
    <property type="match status" value="1"/>
</dbReference>
<gene>
    <name evidence="1" type="ORF">K8V35_09175</name>
</gene>
<sequence length="58" mass="6817">MAKKKFKVEDNESLEDCLARMKEEGYTPVRRMEKPVFKEENGETVVSHQEIVFEGKKL</sequence>